<dbReference type="InterPro" id="IPR036515">
    <property type="entry name" value="Transposase_17_sf"/>
</dbReference>
<sequence>MKKNALRQQETWLVELTMIGYPDMLTRPKYANVLGYYLNAYQEKKQVDVDDYVIMPSRLILLVTKRDVPLEQWLQEYAQVTALHIRKRLDKDAVPVLKTYMGAAIKLFSSREEALENEACWHDVSYRIIATEADFDGALQYIYSAPVKAGLVSDIAYYAGSSVNNRAGIILTEINGDGEEEDGWLDMEDGEDDD</sequence>
<name>A0ABV2T7I3_9BACT</name>
<dbReference type="SUPFAM" id="SSF143422">
    <property type="entry name" value="Transposase IS200-like"/>
    <property type="match status" value="1"/>
</dbReference>
<comment type="caution">
    <text evidence="1">The sequence shown here is derived from an EMBL/GenBank/DDBJ whole genome shotgun (WGS) entry which is preliminary data.</text>
</comment>
<organism evidence="1 2">
    <name type="scientific">Chitinophaga defluvii</name>
    <dbReference type="NCBI Taxonomy" id="3163343"/>
    <lineage>
        <taxon>Bacteria</taxon>
        <taxon>Pseudomonadati</taxon>
        <taxon>Bacteroidota</taxon>
        <taxon>Chitinophagia</taxon>
        <taxon>Chitinophagales</taxon>
        <taxon>Chitinophagaceae</taxon>
        <taxon>Chitinophaga</taxon>
    </lineage>
</organism>
<dbReference type="Gene3D" id="3.30.70.1290">
    <property type="entry name" value="Transposase IS200-like"/>
    <property type="match status" value="1"/>
</dbReference>
<protein>
    <submittedName>
        <fullName evidence="1">Uncharacterized protein</fullName>
    </submittedName>
</protein>
<gene>
    <name evidence="1" type="ORF">ABR189_16575</name>
</gene>
<proteinExistence type="predicted"/>
<dbReference type="RefSeq" id="WP_354661568.1">
    <property type="nucleotide sequence ID" value="NZ_JBEXAC010000002.1"/>
</dbReference>
<evidence type="ECO:0000313" key="1">
    <source>
        <dbReference type="EMBL" id="MET6999003.1"/>
    </source>
</evidence>
<keyword evidence="2" id="KW-1185">Reference proteome</keyword>
<evidence type="ECO:0000313" key="2">
    <source>
        <dbReference type="Proteomes" id="UP001549749"/>
    </source>
</evidence>
<accession>A0ABV2T7I3</accession>
<dbReference type="EMBL" id="JBEXAC010000002">
    <property type="protein sequence ID" value="MET6999003.1"/>
    <property type="molecule type" value="Genomic_DNA"/>
</dbReference>
<dbReference type="Proteomes" id="UP001549749">
    <property type="component" value="Unassembled WGS sequence"/>
</dbReference>
<reference evidence="1 2" key="1">
    <citation type="submission" date="2024-06" db="EMBL/GenBank/DDBJ databases">
        <title>Chitinophaga defluvii sp. nov., isolated from municipal sewage.</title>
        <authorList>
            <person name="Zhang L."/>
        </authorList>
    </citation>
    <scope>NUCLEOTIDE SEQUENCE [LARGE SCALE GENOMIC DNA]</scope>
    <source>
        <strain evidence="1 2">H8</strain>
    </source>
</reference>